<dbReference type="EMBL" id="SWFM01000001">
    <property type="protein sequence ID" value="TKD71804.1"/>
    <property type="molecule type" value="Genomic_DNA"/>
</dbReference>
<accession>A0A4U1MM33</accession>
<comment type="caution">
    <text evidence="8">The sequence shown here is derived from an EMBL/GenBank/DDBJ whole genome shotgun (WGS) entry which is preliminary data.</text>
</comment>
<evidence type="ECO:0000313" key="9">
    <source>
        <dbReference type="Proteomes" id="UP000310541"/>
    </source>
</evidence>
<dbReference type="PROSITE" id="PS00630">
    <property type="entry name" value="IMP_2"/>
    <property type="match status" value="1"/>
</dbReference>
<dbReference type="GO" id="GO:0046854">
    <property type="term" value="P:phosphatidylinositol phosphate biosynthetic process"/>
    <property type="evidence" value="ECO:0007669"/>
    <property type="project" value="InterPro"/>
</dbReference>
<comment type="catalytic activity">
    <reaction evidence="1">
        <text>a myo-inositol phosphate + H2O = myo-inositol + phosphate</text>
        <dbReference type="Rhea" id="RHEA:24056"/>
        <dbReference type="ChEBI" id="CHEBI:15377"/>
        <dbReference type="ChEBI" id="CHEBI:17268"/>
        <dbReference type="ChEBI" id="CHEBI:43474"/>
        <dbReference type="ChEBI" id="CHEBI:84139"/>
        <dbReference type="EC" id="3.1.3.25"/>
    </reaction>
</comment>
<dbReference type="PANTHER" id="PTHR20854:SF4">
    <property type="entry name" value="INOSITOL-1-MONOPHOSPHATASE-RELATED"/>
    <property type="match status" value="1"/>
</dbReference>
<feature type="binding site" evidence="7">
    <location>
        <position position="72"/>
    </location>
    <ligand>
        <name>Mg(2+)</name>
        <dbReference type="ChEBI" id="CHEBI:18420"/>
        <label>1</label>
        <note>catalytic</note>
    </ligand>
</feature>
<keyword evidence="4 7" id="KW-0479">Metal-binding</keyword>
<dbReference type="SUPFAM" id="SSF56655">
    <property type="entry name" value="Carbohydrate phosphatase"/>
    <property type="match status" value="1"/>
</dbReference>
<dbReference type="CDD" id="cd01637">
    <property type="entry name" value="IMPase_like"/>
    <property type="match status" value="1"/>
</dbReference>
<keyword evidence="5" id="KW-0378">Hydrolase</keyword>
<comment type="cofactor">
    <cofactor evidence="2 7">
        <name>Mg(2+)</name>
        <dbReference type="ChEBI" id="CHEBI:18420"/>
    </cofactor>
</comment>
<evidence type="ECO:0000256" key="3">
    <source>
        <dbReference type="ARBA" id="ARBA00013106"/>
    </source>
</evidence>
<evidence type="ECO:0000313" key="8">
    <source>
        <dbReference type="EMBL" id="TKD71804.1"/>
    </source>
</evidence>
<dbReference type="PRINTS" id="PR00377">
    <property type="entry name" value="IMPHPHTASES"/>
</dbReference>
<dbReference type="InterPro" id="IPR020550">
    <property type="entry name" value="Inositol_monophosphatase_CS"/>
</dbReference>
<gene>
    <name evidence="8" type="ORF">FBF83_03105</name>
</gene>
<dbReference type="InterPro" id="IPR020583">
    <property type="entry name" value="Inositol_monoP_metal-BS"/>
</dbReference>
<evidence type="ECO:0000256" key="1">
    <source>
        <dbReference type="ARBA" id="ARBA00001033"/>
    </source>
</evidence>
<evidence type="ECO:0000256" key="6">
    <source>
        <dbReference type="ARBA" id="ARBA00022842"/>
    </source>
</evidence>
<feature type="binding site" evidence="7">
    <location>
        <position position="92"/>
    </location>
    <ligand>
        <name>Mg(2+)</name>
        <dbReference type="ChEBI" id="CHEBI:18420"/>
        <label>1</label>
        <note>catalytic</note>
    </ligand>
</feature>
<evidence type="ECO:0000256" key="7">
    <source>
        <dbReference type="PIRSR" id="PIRSR600760-2"/>
    </source>
</evidence>
<reference evidence="8 9" key="1">
    <citation type="submission" date="2019-04" db="EMBL/GenBank/DDBJ databases">
        <title>Genome sequence of Bacillus hwajinpoensis strain Y2.</title>
        <authorList>
            <person name="Fair J.L."/>
            <person name="Maclea K.S."/>
        </authorList>
    </citation>
    <scope>NUCLEOTIDE SEQUENCE [LARGE SCALE GENOMIC DNA]</scope>
    <source>
        <strain evidence="8 9">Y2</strain>
    </source>
</reference>
<evidence type="ECO:0000256" key="2">
    <source>
        <dbReference type="ARBA" id="ARBA00001946"/>
    </source>
</evidence>
<sequence>MTLETNWNQVYEDAKGWIREAGKEIIASFTTSFAIDTKSNPNDLVTDIDKETEKFFIERIKKTYPSHRIMGEEGFGDKVEDLTGVIWFLDPIDGTMNFVHQQTNFAISIGIYEDGVGKVAFIYDVTKDELYHCSKGTGLYLNNEKLKPLEPVKLSESLLAINATWVTENHRIDPRTFSPLLKKIRGTRSYGSAAIEMAYVAAGRLDGYVSLRLAPWDFAAGKLLIEEAGGVCTTVDNKSIDLLDKNTIFVGNQIFHTQVQKDYIQPALDQNYYLKTPSTK</sequence>
<dbReference type="RefSeq" id="WP_136945659.1">
    <property type="nucleotide sequence ID" value="NZ_SWFM01000001.1"/>
</dbReference>
<dbReference type="OrthoDB" id="9772456at2"/>
<dbReference type="GO" id="GO:0006020">
    <property type="term" value="P:inositol metabolic process"/>
    <property type="evidence" value="ECO:0007669"/>
    <property type="project" value="TreeGrafter"/>
</dbReference>
<feature type="binding site" evidence="7">
    <location>
        <position position="90"/>
    </location>
    <ligand>
        <name>Mg(2+)</name>
        <dbReference type="ChEBI" id="CHEBI:18420"/>
        <label>2</label>
    </ligand>
</feature>
<dbReference type="Gene3D" id="3.40.190.80">
    <property type="match status" value="1"/>
</dbReference>
<dbReference type="Pfam" id="PF00459">
    <property type="entry name" value="Inositol_P"/>
    <property type="match status" value="1"/>
</dbReference>
<keyword evidence="6 7" id="KW-0460">Magnesium</keyword>
<dbReference type="PROSITE" id="PS00629">
    <property type="entry name" value="IMP_1"/>
    <property type="match status" value="1"/>
</dbReference>
<dbReference type="GO" id="GO:0008934">
    <property type="term" value="F:inositol monophosphate 1-phosphatase activity"/>
    <property type="evidence" value="ECO:0007669"/>
    <property type="project" value="TreeGrafter"/>
</dbReference>
<protein>
    <recommendedName>
        <fullName evidence="3">inositol-phosphate phosphatase</fullName>
        <ecNumber evidence="3">3.1.3.25</ecNumber>
    </recommendedName>
</protein>
<evidence type="ECO:0000256" key="4">
    <source>
        <dbReference type="ARBA" id="ARBA00022723"/>
    </source>
</evidence>
<dbReference type="InterPro" id="IPR000760">
    <property type="entry name" value="Inositol_monophosphatase-like"/>
</dbReference>
<feature type="binding site" evidence="7">
    <location>
        <position position="93"/>
    </location>
    <ligand>
        <name>Mg(2+)</name>
        <dbReference type="ChEBI" id="CHEBI:18420"/>
        <label>2</label>
    </ligand>
</feature>
<dbReference type="PANTHER" id="PTHR20854">
    <property type="entry name" value="INOSITOL MONOPHOSPHATASE"/>
    <property type="match status" value="1"/>
</dbReference>
<feature type="binding site" evidence="7">
    <location>
        <position position="217"/>
    </location>
    <ligand>
        <name>Mg(2+)</name>
        <dbReference type="ChEBI" id="CHEBI:18420"/>
        <label>1</label>
        <note>catalytic</note>
    </ligand>
</feature>
<organism evidence="8 9">
    <name type="scientific">Guptibacillus hwajinpoensis</name>
    <dbReference type="NCBI Taxonomy" id="208199"/>
    <lineage>
        <taxon>Bacteria</taxon>
        <taxon>Bacillati</taxon>
        <taxon>Bacillota</taxon>
        <taxon>Bacilli</taxon>
        <taxon>Bacillales</taxon>
        <taxon>Guptibacillaceae</taxon>
        <taxon>Guptibacillus</taxon>
    </lineage>
</organism>
<dbReference type="Gene3D" id="3.30.540.10">
    <property type="entry name" value="Fructose-1,6-Bisphosphatase, subunit A, domain 1"/>
    <property type="match status" value="1"/>
</dbReference>
<dbReference type="FunFam" id="3.30.540.10:FF:000003">
    <property type="entry name" value="Inositol-1-monophosphatase"/>
    <property type="match status" value="1"/>
</dbReference>
<dbReference type="EC" id="3.1.3.25" evidence="3"/>
<name>A0A4U1MM33_9BACL</name>
<proteinExistence type="predicted"/>
<dbReference type="GO" id="GO:0007165">
    <property type="term" value="P:signal transduction"/>
    <property type="evidence" value="ECO:0007669"/>
    <property type="project" value="TreeGrafter"/>
</dbReference>
<dbReference type="Proteomes" id="UP000310541">
    <property type="component" value="Unassembled WGS sequence"/>
</dbReference>
<evidence type="ECO:0000256" key="5">
    <source>
        <dbReference type="ARBA" id="ARBA00022801"/>
    </source>
</evidence>
<dbReference type="AlphaFoldDB" id="A0A4U1MM33"/>
<dbReference type="GO" id="GO:0046872">
    <property type="term" value="F:metal ion binding"/>
    <property type="evidence" value="ECO:0007669"/>
    <property type="project" value="UniProtKB-KW"/>
</dbReference>